<feature type="DNA-binding region" description="Homeobox" evidence="8">
    <location>
        <begin position="563"/>
        <end position="622"/>
    </location>
</feature>
<evidence type="ECO:0000259" key="12">
    <source>
        <dbReference type="PROSITE" id="PS50071"/>
    </source>
</evidence>
<dbReference type="InParanoid" id="H2Y490"/>
<dbReference type="GO" id="GO:0000981">
    <property type="term" value="F:DNA-binding transcription factor activity, RNA polymerase II-specific"/>
    <property type="evidence" value="ECO:0007669"/>
    <property type="project" value="TreeGrafter"/>
</dbReference>
<feature type="compositionally biased region" description="Low complexity" evidence="11">
    <location>
        <begin position="447"/>
        <end position="461"/>
    </location>
</feature>
<evidence type="ECO:0000259" key="13">
    <source>
        <dbReference type="PROSITE" id="PS51042"/>
    </source>
</evidence>
<reference evidence="15" key="1">
    <citation type="submission" date="2003-08" db="EMBL/GenBank/DDBJ databases">
        <authorList>
            <person name="Birren B."/>
            <person name="Nusbaum C."/>
            <person name="Abebe A."/>
            <person name="Abouelleil A."/>
            <person name="Adekoya E."/>
            <person name="Ait-zahra M."/>
            <person name="Allen N."/>
            <person name="Allen T."/>
            <person name="An P."/>
            <person name="Anderson M."/>
            <person name="Anderson S."/>
            <person name="Arachchi H."/>
            <person name="Armbruster J."/>
            <person name="Bachantsang P."/>
            <person name="Baldwin J."/>
            <person name="Barry A."/>
            <person name="Bayul T."/>
            <person name="Blitshsteyn B."/>
            <person name="Bloom T."/>
            <person name="Blye J."/>
            <person name="Boguslavskiy L."/>
            <person name="Borowsky M."/>
            <person name="Boukhgalter B."/>
            <person name="Brunache A."/>
            <person name="Butler J."/>
            <person name="Calixte N."/>
            <person name="Calvo S."/>
            <person name="Camarata J."/>
            <person name="Campo K."/>
            <person name="Chang J."/>
            <person name="Cheshatsang Y."/>
            <person name="Citroen M."/>
            <person name="Collymore A."/>
            <person name="Considine T."/>
            <person name="Cook A."/>
            <person name="Cooke P."/>
            <person name="Corum B."/>
            <person name="Cuomo C."/>
            <person name="David R."/>
            <person name="Dawoe T."/>
            <person name="Degray S."/>
            <person name="Dodge S."/>
            <person name="Dooley K."/>
            <person name="Dorje P."/>
            <person name="Dorjee K."/>
            <person name="Dorris L."/>
            <person name="Duffey N."/>
            <person name="Dupes A."/>
            <person name="Elkins T."/>
            <person name="Engels R."/>
            <person name="Erickson J."/>
            <person name="Farina A."/>
            <person name="Faro S."/>
            <person name="Ferreira P."/>
            <person name="Fischer H."/>
            <person name="Fitzgerald M."/>
            <person name="Foley K."/>
            <person name="Gage D."/>
            <person name="Galagan J."/>
            <person name="Gearin G."/>
            <person name="Gnerre S."/>
            <person name="Gnirke A."/>
            <person name="Goyette A."/>
            <person name="Graham J."/>
            <person name="Grandbois E."/>
            <person name="Gyaltsen K."/>
            <person name="Hafez N."/>
            <person name="Hagopian D."/>
            <person name="Hagos B."/>
            <person name="Hall J."/>
            <person name="Hatcher B."/>
            <person name="Heller A."/>
            <person name="Higgins H."/>
            <person name="Honan T."/>
            <person name="Horn A."/>
            <person name="Houde N."/>
            <person name="Hughes L."/>
            <person name="Hulme W."/>
            <person name="Husby E."/>
            <person name="Iliev I."/>
            <person name="Jaffe D."/>
            <person name="Jones C."/>
            <person name="Kamal M."/>
            <person name="Kamat A."/>
            <person name="Kamvysselis M."/>
            <person name="Karlsson E."/>
            <person name="Kells C."/>
            <person name="Kieu A."/>
            <person name="Kisner P."/>
            <person name="Kodira C."/>
            <person name="Kulbokas E."/>
            <person name="Labutti K."/>
            <person name="Lama D."/>
            <person name="Landers T."/>
            <person name="Leger J."/>
            <person name="Levine S."/>
            <person name="Lewis D."/>
            <person name="Lewis T."/>
            <person name="Lindblad-toh K."/>
            <person name="Liu X."/>
            <person name="Lokyitsang T."/>
            <person name="Lokyitsang Y."/>
            <person name="Lucien O."/>
            <person name="Lui A."/>
            <person name="Ma L.J."/>
            <person name="Mabbitt R."/>
            <person name="Macdonald J."/>
            <person name="Maclean C."/>
            <person name="Major J."/>
            <person name="Manning J."/>
            <person name="Marabella R."/>
            <person name="Maru K."/>
            <person name="Matthews C."/>
            <person name="Mauceli E."/>
            <person name="Mccarthy M."/>
            <person name="Mcdonough S."/>
            <person name="Mcghee T."/>
            <person name="Meldrim J."/>
            <person name="Meneus L."/>
            <person name="Mesirov J."/>
            <person name="Mihalev A."/>
            <person name="Mihova T."/>
            <person name="Mikkelsen T."/>
            <person name="Mlenga V."/>
            <person name="Moru K."/>
            <person name="Mozes J."/>
            <person name="Mulrain L."/>
            <person name="Munson G."/>
            <person name="Naylor J."/>
            <person name="Newes C."/>
            <person name="Nguyen C."/>
            <person name="Nguyen N."/>
            <person name="Nguyen T."/>
            <person name="Nicol R."/>
            <person name="Nielsen C."/>
            <person name="Nizzari M."/>
            <person name="Norbu C."/>
            <person name="Norbu N."/>
            <person name="O'donnell P."/>
            <person name="Okoawo O."/>
            <person name="O'leary S."/>
            <person name="Omotosho B."/>
            <person name="O'neill K."/>
            <person name="Osman S."/>
            <person name="Parker S."/>
            <person name="Perrin D."/>
            <person name="Phunkhang P."/>
            <person name="Piqani B."/>
            <person name="Purcell S."/>
            <person name="Rachupka T."/>
            <person name="Ramasamy U."/>
            <person name="Rameau R."/>
            <person name="Ray V."/>
            <person name="Raymond C."/>
            <person name="Retta R."/>
            <person name="Richardson S."/>
            <person name="Rise C."/>
            <person name="Rodriguez J."/>
            <person name="Rogers J."/>
            <person name="Rogov P."/>
            <person name="Rutman M."/>
            <person name="Schupbach R."/>
            <person name="Seaman C."/>
            <person name="Settipalli S."/>
            <person name="Sharpe T."/>
            <person name="Sheridan J."/>
            <person name="Sherpa N."/>
            <person name="Shi J."/>
            <person name="Smirnov S."/>
            <person name="Smith C."/>
            <person name="Sougnez C."/>
            <person name="Spencer B."/>
            <person name="Stalker J."/>
            <person name="Stange-thomann N."/>
            <person name="Stavropoulos S."/>
            <person name="Stetson K."/>
            <person name="Stone C."/>
            <person name="Stone S."/>
            <person name="Stubbs M."/>
            <person name="Talamas J."/>
            <person name="Tchuinga P."/>
            <person name="Tenzing P."/>
            <person name="Tesfaye S."/>
            <person name="Theodore J."/>
            <person name="Thoulutsang Y."/>
            <person name="Topham K."/>
            <person name="Towey S."/>
            <person name="Tsamla T."/>
            <person name="Tsomo N."/>
            <person name="Vallee D."/>
            <person name="Vassiliev H."/>
            <person name="Venkataraman V."/>
            <person name="Vinson J."/>
            <person name="Vo A."/>
            <person name="Wade C."/>
            <person name="Wang S."/>
            <person name="Wangchuk T."/>
            <person name="Wangdi T."/>
            <person name="Whittaker C."/>
            <person name="Wilkinson J."/>
            <person name="Wu Y."/>
            <person name="Wyman D."/>
            <person name="Yadav S."/>
            <person name="Yang S."/>
            <person name="Yang X."/>
            <person name="Yeager S."/>
            <person name="Yee E."/>
            <person name="Young G."/>
            <person name="Zainoun J."/>
            <person name="Zembeck L."/>
            <person name="Zimmer A."/>
            <person name="Zody M."/>
            <person name="Lander E."/>
        </authorList>
    </citation>
    <scope>NUCLEOTIDE SEQUENCE [LARGE SCALE GENOMIC DNA]</scope>
</reference>
<dbReference type="PANTHER" id="PTHR14057:SF47">
    <property type="entry name" value="HOMEOBOX PROTEIN ONECUT"/>
    <property type="match status" value="1"/>
</dbReference>
<dbReference type="GO" id="GO:0000978">
    <property type="term" value="F:RNA polymerase II cis-regulatory region sequence-specific DNA binding"/>
    <property type="evidence" value="ECO:0007669"/>
    <property type="project" value="TreeGrafter"/>
</dbReference>
<comment type="subcellular location">
    <subcellularLocation>
        <location evidence="1 8 9">Nucleus</location>
    </subcellularLocation>
</comment>
<dbReference type="HOGENOM" id="CLU_375943_0_0_1"/>
<evidence type="ECO:0000256" key="10">
    <source>
        <dbReference type="RuleBase" id="RU361129"/>
    </source>
</evidence>
<dbReference type="Gene3D" id="1.10.260.40">
    <property type="entry name" value="lambda repressor-like DNA-binding domains"/>
    <property type="match status" value="1"/>
</dbReference>
<organism evidence="14 15">
    <name type="scientific">Ciona savignyi</name>
    <name type="common">Pacific transparent sea squirt</name>
    <dbReference type="NCBI Taxonomy" id="51511"/>
    <lineage>
        <taxon>Eukaryota</taxon>
        <taxon>Metazoa</taxon>
        <taxon>Chordata</taxon>
        <taxon>Tunicata</taxon>
        <taxon>Ascidiacea</taxon>
        <taxon>Phlebobranchia</taxon>
        <taxon>Cionidae</taxon>
        <taxon>Ciona</taxon>
    </lineage>
</organism>
<dbReference type="InterPro" id="IPR003350">
    <property type="entry name" value="CUT_dom"/>
</dbReference>
<dbReference type="Gene3D" id="1.10.10.60">
    <property type="entry name" value="Homeodomain-like"/>
    <property type="match status" value="1"/>
</dbReference>
<dbReference type="CDD" id="cd00086">
    <property type="entry name" value="homeodomain"/>
    <property type="match status" value="1"/>
</dbReference>
<keyword evidence="3 10" id="KW-0805">Transcription regulation</keyword>
<evidence type="ECO:0000256" key="2">
    <source>
        <dbReference type="ARBA" id="ARBA00008190"/>
    </source>
</evidence>
<evidence type="ECO:0000256" key="11">
    <source>
        <dbReference type="SAM" id="MobiDB-lite"/>
    </source>
</evidence>
<dbReference type="SMART" id="SM00389">
    <property type="entry name" value="HOX"/>
    <property type="match status" value="1"/>
</dbReference>
<feature type="compositionally biased region" description="Basic and acidic residues" evidence="11">
    <location>
        <begin position="166"/>
        <end position="184"/>
    </location>
</feature>
<dbReference type="PROSITE" id="PS50071">
    <property type="entry name" value="HOMEOBOX_2"/>
    <property type="match status" value="1"/>
</dbReference>
<dbReference type="Pfam" id="PF02376">
    <property type="entry name" value="CUT"/>
    <property type="match status" value="1"/>
</dbReference>
<evidence type="ECO:0000313" key="15">
    <source>
        <dbReference type="Proteomes" id="UP000007875"/>
    </source>
</evidence>
<feature type="domain" description="CUT" evidence="13">
    <location>
        <begin position="460"/>
        <end position="546"/>
    </location>
</feature>
<dbReference type="SUPFAM" id="SSF46689">
    <property type="entry name" value="Homeodomain-like"/>
    <property type="match status" value="1"/>
</dbReference>
<keyword evidence="7 8" id="KW-0539">Nucleus</keyword>
<dbReference type="InterPro" id="IPR009057">
    <property type="entry name" value="Homeodomain-like_sf"/>
</dbReference>
<proteinExistence type="inferred from homology"/>
<feature type="compositionally biased region" description="Basic and acidic residues" evidence="11">
    <location>
        <begin position="124"/>
        <end position="147"/>
    </location>
</feature>
<dbReference type="SMART" id="SM01109">
    <property type="entry name" value="CUT"/>
    <property type="match status" value="1"/>
</dbReference>
<dbReference type="SUPFAM" id="SSF47413">
    <property type="entry name" value="lambda repressor-like DNA-binding domains"/>
    <property type="match status" value="1"/>
</dbReference>
<comment type="similarity">
    <text evidence="2 10">Belongs to the CUT homeobox family.</text>
</comment>
<feature type="domain" description="Homeobox" evidence="12">
    <location>
        <begin position="561"/>
        <end position="621"/>
    </location>
</feature>
<evidence type="ECO:0000256" key="1">
    <source>
        <dbReference type="ARBA" id="ARBA00004123"/>
    </source>
</evidence>
<keyword evidence="15" id="KW-1185">Reference proteome</keyword>
<sequence>MPVSLGQNPVISPAKSIFSQQSTRNPNFANMATAASGELNGFHHLHHHHHPSEQYYRHEHYHHHFHHPNFDGYSNYNDRETPITGDAQKPLHNFSSKALGLDGEKLEESCNKSPSYLPPIGDALLRRDNRQDGSKTTPKKQDSEDCSKFGMQENDATLADLQKSSSNRDIEKKGGSQMKTDDAPEDFSVKTENSELYQFHSRNFALFTSTSQRNSPEDGMNLLESTDHPNIESYFRSDAPNINQSANPVDSIPSSIDGPSYATLTPLQPLPTISAVSAEKYIPVNETSYATLTNQELTDSSYSKMGGMGHSLPPLSNRMILNGLAAQSRGGMQSQVAIDAVNQAAAAAAVGLSHYNKPVLSSIPPPPPPVSNPYDPHVFSQCSDMGSGFPGAPMFPHRPTGFVSQYGFQDLSSTLQATAPIERRRPTHEEIPTENGKRQSGGERGVSSGIQPHSSSSASSSRGQQIEEVNTKEVASKITQELKRYSIPQAIFAQRVLCRSQGTLSDLLRNPKPWSKLKSGRETFRRMWKWLQEPEFQRMSSLRLAACKRKEDEKAYENSVNSPKKPRLVFTDLQRRTLHAIFKESKRPSKEMQIQISQQLGLEVTTVSNFFMNARRRSLDKWQDDDGTCFNSKENQRSNNQANSDHHLTSSPSHQQQSYQDNRISYTSGESLLSPMCGSPNGPLHFPTPNHLHHHNLNHHQQNPMLPTPHLTSTGLVHSYQPQHQLLGSDLSGLVNPR</sequence>
<reference evidence="14" key="3">
    <citation type="submission" date="2025-09" db="UniProtKB">
        <authorList>
            <consortium name="Ensembl"/>
        </authorList>
    </citation>
    <scope>IDENTIFICATION</scope>
</reference>
<evidence type="ECO:0000256" key="6">
    <source>
        <dbReference type="ARBA" id="ARBA00023163"/>
    </source>
</evidence>
<evidence type="ECO:0000256" key="4">
    <source>
        <dbReference type="ARBA" id="ARBA00023125"/>
    </source>
</evidence>
<evidence type="ECO:0000256" key="8">
    <source>
        <dbReference type="PROSITE-ProRule" id="PRU00108"/>
    </source>
</evidence>
<evidence type="ECO:0000256" key="9">
    <source>
        <dbReference type="RuleBase" id="RU000682"/>
    </source>
</evidence>
<feature type="region of interest" description="Disordered" evidence="11">
    <location>
        <begin position="105"/>
        <end position="184"/>
    </location>
</feature>
<evidence type="ECO:0000313" key="14">
    <source>
        <dbReference type="Ensembl" id="ENSCSAVP00000000138.1"/>
    </source>
</evidence>
<name>H2Y490_CIOSA</name>
<dbReference type="Proteomes" id="UP000007875">
    <property type="component" value="Unassembled WGS sequence"/>
</dbReference>
<keyword evidence="5 8" id="KW-0371">Homeobox</keyword>
<dbReference type="AlphaFoldDB" id="H2Y490"/>
<dbReference type="eggNOG" id="KOG2252">
    <property type="taxonomic scope" value="Eukaryota"/>
</dbReference>
<dbReference type="FunFam" id="1.10.260.40:FF:000005">
    <property type="entry name" value="One cut domain family member"/>
    <property type="match status" value="1"/>
</dbReference>
<keyword evidence="4 8" id="KW-0238">DNA-binding</keyword>
<keyword evidence="6 10" id="KW-0804">Transcription</keyword>
<protein>
    <recommendedName>
        <fullName evidence="10">One cut domain family member</fullName>
    </recommendedName>
</protein>
<feature type="compositionally biased region" description="Polar residues" evidence="11">
    <location>
        <begin position="629"/>
        <end position="671"/>
    </location>
</feature>
<evidence type="ECO:0000256" key="5">
    <source>
        <dbReference type="ARBA" id="ARBA00023155"/>
    </source>
</evidence>
<dbReference type="InterPro" id="IPR010982">
    <property type="entry name" value="Lambda_DNA-bd_dom_sf"/>
</dbReference>
<dbReference type="FunFam" id="1.10.10.60:FF:000054">
    <property type="entry name" value="One cut domain family member"/>
    <property type="match status" value="1"/>
</dbReference>
<accession>H2Y490</accession>
<feature type="compositionally biased region" description="Basic and acidic residues" evidence="11">
    <location>
        <begin position="421"/>
        <end position="441"/>
    </location>
</feature>
<dbReference type="PANTHER" id="PTHR14057">
    <property type="entry name" value="TRANSCRIPTION FACTOR ONECUT"/>
    <property type="match status" value="1"/>
</dbReference>
<dbReference type="Ensembl" id="ENSCSAVT00000000139.1">
    <property type="protein sequence ID" value="ENSCSAVP00000000138.1"/>
    <property type="gene ID" value="ENSCSAVG00000000071.1"/>
</dbReference>
<dbReference type="PROSITE" id="PS51042">
    <property type="entry name" value="CUT"/>
    <property type="match status" value="1"/>
</dbReference>
<feature type="region of interest" description="Disordered" evidence="11">
    <location>
        <begin position="72"/>
        <end position="91"/>
    </location>
</feature>
<evidence type="ECO:0000256" key="3">
    <source>
        <dbReference type="ARBA" id="ARBA00023015"/>
    </source>
</evidence>
<feature type="region of interest" description="Disordered" evidence="11">
    <location>
        <begin position="417"/>
        <end position="469"/>
    </location>
</feature>
<feature type="region of interest" description="Disordered" evidence="11">
    <location>
        <begin position="627"/>
        <end position="715"/>
    </location>
</feature>
<evidence type="ECO:0000256" key="7">
    <source>
        <dbReference type="ARBA" id="ARBA00023242"/>
    </source>
</evidence>
<reference evidence="14" key="2">
    <citation type="submission" date="2025-08" db="UniProtKB">
        <authorList>
            <consortium name="Ensembl"/>
        </authorList>
    </citation>
    <scope>IDENTIFICATION</scope>
</reference>
<dbReference type="STRING" id="51511.ENSCSAVP00000000138"/>
<dbReference type="GO" id="GO:0005634">
    <property type="term" value="C:nucleus"/>
    <property type="evidence" value="ECO:0007669"/>
    <property type="project" value="UniProtKB-SubCell"/>
</dbReference>
<dbReference type="GeneTree" id="ENSGT00950000183103"/>
<dbReference type="InterPro" id="IPR001356">
    <property type="entry name" value="HD"/>
</dbReference>
<dbReference type="Pfam" id="PF00046">
    <property type="entry name" value="Homeodomain"/>
    <property type="match status" value="1"/>
</dbReference>
<dbReference type="InterPro" id="IPR051649">
    <property type="entry name" value="CUT_Homeobox"/>
</dbReference>